<dbReference type="Proteomes" id="UP000663842">
    <property type="component" value="Unassembled WGS sequence"/>
</dbReference>
<dbReference type="Proteomes" id="UP000681967">
    <property type="component" value="Unassembled WGS sequence"/>
</dbReference>
<dbReference type="EMBL" id="CAJOBF010002390">
    <property type="protein sequence ID" value="CAF4030821.1"/>
    <property type="molecule type" value="Genomic_DNA"/>
</dbReference>
<dbReference type="AlphaFoldDB" id="A0A820FPT4"/>
<proteinExistence type="predicted"/>
<dbReference type="EMBL" id="CAJOBG010009383">
    <property type="protein sequence ID" value="CAF4265074.1"/>
    <property type="molecule type" value="Genomic_DNA"/>
</dbReference>
<protein>
    <submittedName>
        <fullName evidence="3">Uncharacterized protein</fullName>
    </submittedName>
</protein>
<evidence type="ECO:0000313" key="3">
    <source>
        <dbReference type="EMBL" id="CAF4265074.1"/>
    </source>
</evidence>
<name>A0A820FPT4_9BILA</name>
<accession>A0A820FPT4</accession>
<evidence type="ECO:0000313" key="4">
    <source>
        <dbReference type="Proteomes" id="UP000663866"/>
    </source>
</evidence>
<sequence length="74" mass="8336">MGDDLFLCMASCQNTNSTGTLVGNDSYDIECITHCSQLYEKLYEHTAEKYVLKKYSLSLSISKAQLFSNLVNED</sequence>
<evidence type="ECO:0000313" key="1">
    <source>
        <dbReference type="EMBL" id="CAF4030821.1"/>
    </source>
</evidence>
<evidence type="ECO:0000313" key="2">
    <source>
        <dbReference type="EMBL" id="CAF4075557.1"/>
    </source>
</evidence>
<gene>
    <name evidence="2" type="ORF">BYL167_LOCUS17774</name>
    <name evidence="3" type="ORF">OVN521_LOCUS29778</name>
    <name evidence="1" type="ORF">UXM345_LOCUS17983</name>
</gene>
<dbReference type="EMBL" id="CAJOBH010007129">
    <property type="protein sequence ID" value="CAF4075557.1"/>
    <property type="molecule type" value="Genomic_DNA"/>
</dbReference>
<reference evidence="3" key="1">
    <citation type="submission" date="2021-02" db="EMBL/GenBank/DDBJ databases">
        <authorList>
            <person name="Nowell W R."/>
        </authorList>
    </citation>
    <scope>NUCLEOTIDE SEQUENCE</scope>
</reference>
<organism evidence="3 4">
    <name type="scientific">Rotaria magnacalcarata</name>
    <dbReference type="NCBI Taxonomy" id="392030"/>
    <lineage>
        <taxon>Eukaryota</taxon>
        <taxon>Metazoa</taxon>
        <taxon>Spiralia</taxon>
        <taxon>Gnathifera</taxon>
        <taxon>Rotifera</taxon>
        <taxon>Eurotatoria</taxon>
        <taxon>Bdelloidea</taxon>
        <taxon>Philodinida</taxon>
        <taxon>Philodinidae</taxon>
        <taxon>Rotaria</taxon>
    </lineage>
</organism>
<dbReference type="Proteomes" id="UP000663866">
    <property type="component" value="Unassembled WGS sequence"/>
</dbReference>
<comment type="caution">
    <text evidence="3">The sequence shown here is derived from an EMBL/GenBank/DDBJ whole genome shotgun (WGS) entry which is preliminary data.</text>
</comment>
<keyword evidence="4" id="KW-1185">Reference proteome</keyword>